<evidence type="ECO:0000313" key="4">
    <source>
        <dbReference type="Proteomes" id="UP001108027"/>
    </source>
</evidence>
<dbReference type="NCBIfam" id="TIGR02385">
    <property type="entry name" value="RelE_StbE"/>
    <property type="match status" value="1"/>
</dbReference>
<name>A0A9Q3YNI9_9GAMM</name>
<evidence type="ECO:0000313" key="3">
    <source>
        <dbReference type="EMBL" id="MCC4309899.1"/>
    </source>
</evidence>
<dbReference type="EMBL" id="JAJGNA010000024">
    <property type="protein sequence ID" value="MCC4309899.1"/>
    <property type="molecule type" value="Genomic_DNA"/>
</dbReference>
<dbReference type="InterPro" id="IPR007712">
    <property type="entry name" value="RelE/ParE_toxin"/>
</dbReference>
<keyword evidence="4" id="KW-1185">Reference proteome</keyword>
<dbReference type="Gene3D" id="3.30.2310.20">
    <property type="entry name" value="RelE-like"/>
    <property type="match status" value="1"/>
</dbReference>
<protein>
    <submittedName>
        <fullName evidence="3">Type II toxin-antitoxin system RelE/ParE family toxin</fullName>
    </submittedName>
</protein>
<proteinExistence type="inferred from homology"/>
<comment type="similarity">
    <text evidence="1">Belongs to the RelE toxin family.</text>
</comment>
<dbReference type="Proteomes" id="UP001108027">
    <property type="component" value="Unassembled WGS sequence"/>
</dbReference>
<reference evidence="3" key="1">
    <citation type="submission" date="2021-10" db="EMBL/GenBank/DDBJ databases">
        <title>The diversity and Nitrogen Metabolism of Culturable Nitrate-Utilizing Bacteria Within the Oxygen Minimum Zone of the Changjiang (Yangtze River)Estuary.</title>
        <authorList>
            <person name="Zhang D."/>
            <person name="Zheng J."/>
            <person name="Liu S."/>
            <person name="He W."/>
        </authorList>
    </citation>
    <scope>NUCLEOTIDE SEQUENCE</scope>
    <source>
        <strain evidence="3">FXH-223</strain>
    </source>
</reference>
<dbReference type="PANTHER" id="PTHR33755:SF6">
    <property type="entry name" value="PLASMID STABILIZATION SYSTEM PROTEIN"/>
    <property type="match status" value="1"/>
</dbReference>
<dbReference type="InterPro" id="IPR051803">
    <property type="entry name" value="TA_system_RelE-like_toxin"/>
</dbReference>
<comment type="caution">
    <text evidence="3">The sequence shown here is derived from an EMBL/GenBank/DDBJ whole genome shotgun (WGS) entry which is preliminary data.</text>
</comment>
<accession>A0A9Q3YNI9</accession>
<gene>
    <name evidence="3" type="ORF">LL252_15100</name>
</gene>
<dbReference type="AlphaFoldDB" id="A0A9Q3YNI9"/>
<dbReference type="InterPro" id="IPR035093">
    <property type="entry name" value="RelE/ParE_toxin_dom_sf"/>
</dbReference>
<dbReference type="Pfam" id="PF05016">
    <property type="entry name" value="ParE_toxin"/>
    <property type="match status" value="1"/>
</dbReference>
<organism evidence="3 4">
    <name type="scientific">Alloalcanivorax marinus</name>
    <dbReference type="NCBI Taxonomy" id="1177169"/>
    <lineage>
        <taxon>Bacteria</taxon>
        <taxon>Pseudomonadati</taxon>
        <taxon>Pseudomonadota</taxon>
        <taxon>Gammaproteobacteria</taxon>
        <taxon>Oceanospirillales</taxon>
        <taxon>Alcanivoracaceae</taxon>
        <taxon>Alloalcanivorax</taxon>
    </lineage>
</organism>
<dbReference type="RefSeq" id="WP_228234602.1">
    <property type="nucleotide sequence ID" value="NZ_ARXL01000031.1"/>
</dbReference>
<evidence type="ECO:0000256" key="2">
    <source>
        <dbReference type="ARBA" id="ARBA00022649"/>
    </source>
</evidence>
<evidence type="ECO:0000256" key="1">
    <source>
        <dbReference type="ARBA" id="ARBA00006226"/>
    </source>
</evidence>
<sequence>MKGLFWTPEAIQDRAGIYDFIEQDNPAAALDLDELFSQSASRLIDDPNCGRPGLVPGSRELVVHKHYMLVYDVAGEQIRILNVVHTARRWPPTT</sequence>
<dbReference type="PANTHER" id="PTHR33755">
    <property type="entry name" value="TOXIN PARE1-RELATED"/>
    <property type="match status" value="1"/>
</dbReference>
<keyword evidence="2" id="KW-1277">Toxin-antitoxin system</keyword>